<dbReference type="InterPro" id="IPR012338">
    <property type="entry name" value="Beta-lactam/transpept-like"/>
</dbReference>
<dbReference type="Pfam" id="PF00144">
    <property type="entry name" value="Beta-lactamase"/>
    <property type="match status" value="1"/>
</dbReference>
<proteinExistence type="predicted"/>
<comment type="caution">
    <text evidence="2">The sequence shown here is derived from an EMBL/GenBank/DDBJ whole genome shotgun (WGS) entry which is preliminary data.</text>
</comment>
<reference evidence="2 3" key="1">
    <citation type="submission" date="2020-08" db="EMBL/GenBank/DDBJ databases">
        <title>A Genomic Blueprint of the Chicken Gut Microbiome.</title>
        <authorList>
            <person name="Gilroy R."/>
            <person name="Ravi A."/>
            <person name="Getino M."/>
            <person name="Pursley I."/>
            <person name="Horton D.L."/>
            <person name="Alikhan N.-F."/>
            <person name="Baker D."/>
            <person name="Gharbi K."/>
            <person name="Hall N."/>
            <person name="Watson M."/>
            <person name="Adriaenssens E.M."/>
            <person name="Foster-Nyarko E."/>
            <person name="Jarju S."/>
            <person name="Secka A."/>
            <person name="Antonio M."/>
            <person name="Oren A."/>
            <person name="Chaudhuri R."/>
            <person name="La Ragione R.M."/>
            <person name="Hildebrand F."/>
            <person name="Pallen M.J."/>
        </authorList>
    </citation>
    <scope>NUCLEOTIDE SEQUENCE [LARGE SCALE GENOMIC DNA]</scope>
    <source>
        <strain evidence="2 3">Sa2BUA9</strain>
    </source>
</reference>
<dbReference type="Gene3D" id="3.40.710.10">
    <property type="entry name" value="DD-peptidase/beta-lactamase superfamily"/>
    <property type="match status" value="1"/>
</dbReference>
<dbReference type="SUPFAM" id="SSF56601">
    <property type="entry name" value="beta-lactamase/transpeptidase-like"/>
    <property type="match status" value="1"/>
</dbReference>
<dbReference type="PANTHER" id="PTHR43283:SF7">
    <property type="entry name" value="BETA-LACTAMASE-RELATED DOMAIN-CONTAINING PROTEIN"/>
    <property type="match status" value="1"/>
</dbReference>
<sequence length="339" mass="38013">MQLINNLTNQFSLVEEHVQHTYESVFASGAAAIVIYKDEIVLEKYWGTQSTRTNSRNIQADTQFHVASVRKSYIGFAVAYAVHHGYIASIDDEVTKYIANLEEEIFRGTTIRHLLTHTHGLTEQDGKIVREFLSGESWAYRQINIKLLAELVKITTGQTVADLLTRQVFQPLQLNETGWYTEIGPKIAEVISETGQPKKVATSSAEGDQINMFISARNLAYWGYLHLKLGFIDGEQVIPKEIIQLSTSLISPSTIDKDLPQHGFLWFVKDLLAKKTEIGEMVPCGSYQILGFTGVAVLVIPDRDIVAVRMVNSYGSPENHDFLADIRSFGDSVMKSLKE</sequence>
<dbReference type="Proteomes" id="UP000640786">
    <property type="component" value="Unassembled WGS sequence"/>
</dbReference>
<dbReference type="RefSeq" id="WP_144539021.1">
    <property type="nucleotide sequence ID" value="NZ_JACSQO010000009.1"/>
</dbReference>
<dbReference type="InterPro" id="IPR050789">
    <property type="entry name" value="Diverse_Enzym_Activities"/>
</dbReference>
<organism evidence="2 3">
    <name type="scientific">Psychrobacillus faecigallinarum</name>
    <dbReference type="NCBI Taxonomy" id="2762235"/>
    <lineage>
        <taxon>Bacteria</taxon>
        <taxon>Bacillati</taxon>
        <taxon>Bacillota</taxon>
        <taxon>Bacilli</taxon>
        <taxon>Bacillales</taxon>
        <taxon>Bacillaceae</taxon>
        <taxon>Psychrobacillus</taxon>
    </lineage>
</organism>
<name>A0ABR8RCV3_9BACI</name>
<gene>
    <name evidence="2" type="ORF">H9650_16075</name>
</gene>
<feature type="domain" description="Beta-lactamase-related" evidence="1">
    <location>
        <begin position="23"/>
        <end position="322"/>
    </location>
</feature>
<evidence type="ECO:0000313" key="3">
    <source>
        <dbReference type="Proteomes" id="UP000640786"/>
    </source>
</evidence>
<dbReference type="EMBL" id="JACSQO010000009">
    <property type="protein sequence ID" value="MBD7945630.1"/>
    <property type="molecule type" value="Genomic_DNA"/>
</dbReference>
<protein>
    <submittedName>
        <fullName evidence="2">Beta-lactamase family protein</fullName>
    </submittedName>
</protein>
<evidence type="ECO:0000259" key="1">
    <source>
        <dbReference type="Pfam" id="PF00144"/>
    </source>
</evidence>
<dbReference type="PANTHER" id="PTHR43283">
    <property type="entry name" value="BETA-LACTAMASE-RELATED"/>
    <property type="match status" value="1"/>
</dbReference>
<evidence type="ECO:0000313" key="2">
    <source>
        <dbReference type="EMBL" id="MBD7945630.1"/>
    </source>
</evidence>
<keyword evidence="3" id="KW-1185">Reference proteome</keyword>
<dbReference type="InterPro" id="IPR001466">
    <property type="entry name" value="Beta-lactam-related"/>
</dbReference>
<accession>A0ABR8RCV3</accession>